<evidence type="ECO:0000313" key="3">
    <source>
        <dbReference type="Proteomes" id="UP000801492"/>
    </source>
</evidence>
<dbReference type="Pfam" id="PF14291">
    <property type="entry name" value="DUF4371"/>
    <property type="match status" value="1"/>
</dbReference>
<feature type="domain" description="DUF4371" evidence="1">
    <location>
        <begin position="39"/>
        <end position="178"/>
    </location>
</feature>
<keyword evidence="3" id="KW-1185">Reference proteome</keyword>
<dbReference type="InterPro" id="IPR025398">
    <property type="entry name" value="DUF4371"/>
</dbReference>
<feature type="non-terminal residue" evidence="2">
    <location>
        <position position="1"/>
    </location>
</feature>
<gene>
    <name evidence="2" type="ORF">ILUMI_19966</name>
</gene>
<protein>
    <recommendedName>
        <fullName evidence="1">DUF4371 domain-containing protein</fullName>
    </recommendedName>
</protein>
<sequence>LNDFAQKQIKLNREKLNSIVSTIIFCGTHDLPLHGKLNSGGNFADLLKFRIESGDKMLQSHLSESKSTEKYISVRIQNELINICVDKLYRSISKCKLFVILADKSADISGVKQMSLDIRYVDVITENVHEEFLGFVPLKQLNAESIANDIISFFSNSKLNLNKMVGQGYDGCSTMAGKDGGVQKIRNDMDPKVVYFHCTLHTLNVVIHDLNTVTDIRNTIGTVKNII</sequence>
<dbReference type="PANTHER" id="PTHR45749:SF35">
    <property type="entry name" value="AC-LIKE TRANSPOSASE-RELATED"/>
    <property type="match status" value="1"/>
</dbReference>
<evidence type="ECO:0000259" key="1">
    <source>
        <dbReference type="Pfam" id="PF14291"/>
    </source>
</evidence>
<dbReference type="EMBL" id="VTPC01088385">
    <property type="protein sequence ID" value="KAF2886207.1"/>
    <property type="molecule type" value="Genomic_DNA"/>
</dbReference>
<accession>A0A8K0CLG8</accession>
<proteinExistence type="predicted"/>
<organism evidence="2 3">
    <name type="scientific">Ignelater luminosus</name>
    <name type="common">Cucubano</name>
    <name type="synonym">Pyrophorus luminosus</name>
    <dbReference type="NCBI Taxonomy" id="2038154"/>
    <lineage>
        <taxon>Eukaryota</taxon>
        <taxon>Metazoa</taxon>
        <taxon>Ecdysozoa</taxon>
        <taxon>Arthropoda</taxon>
        <taxon>Hexapoda</taxon>
        <taxon>Insecta</taxon>
        <taxon>Pterygota</taxon>
        <taxon>Neoptera</taxon>
        <taxon>Endopterygota</taxon>
        <taxon>Coleoptera</taxon>
        <taxon>Polyphaga</taxon>
        <taxon>Elateriformia</taxon>
        <taxon>Elateroidea</taxon>
        <taxon>Elateridae</taxon>
        <taxon>Agrypninae</taxon>
        <taxon>Pyrophorini</taxon>
        <taxon>Ignelater</taxon>
    </lineage>
</organism>
<dbReference type="Proteomes" id="UP000801492">
    <property type="component" value="Unassembled WGS sequence"/>
</dbReference>
<dbReference type="PANTHER" id="PTHR45749">
    <property type="match status" value="1"/>
</dbReference>
<dbReference type="AlphaFoldDB" id="A0A8K0CLG8"/>
<comment type="caution">
    <text evidence="2">The sequence shown here is derived from an EMBL/GenBank/DDBJ whole genome shotgun (WGS) entry which is preliminary data.</text>
</comment>
<reference evidence="2" key="1">
    <citation type="submission" date="2019-08" db="EMBL/GenBank/DDBJ databases">
        <title>The genome of the North American firefly Photinus pyralis.</title>
        <authorList>
            <consortium name="Photinus pyralis genome working group"/>
            <person name="Fallon T.R."/>
            <person name="Sander Lower S.E."/>
            <person name="Weng J.-K."/>
        </authorList>
    </citation>
    <scope>NUCLEOTIDE SEQUENCE</scope>
    <source>
        <strain evidence="2">TRF0915ILg1</strain>
        <tissue evidence="2">Whole body</tissue>
    </source>
</reference>
<dbReference type="OrthoDB" id="10023262at2759"/>
<evidence type="ECO:0000313" key="2">
    <source>
        <dbReference type="EMBL" id="KAF2886207.1"/>
    </source>
</evidence>
<name>A0A8K0CLG8_IGNLU</name>